<evidence type="ECO:0000256" key="2">
    <source>
        <dbReference type="ARBA" id="ARBA00022692"/>
    </source>
</evidence>
<dbReference type="EMBL" id="CAJZBQ010000063">
    <property type="protein sequence ID" value="CAG9336084.1"/>
    <property type="molecule type" value="Genomic_DNA"/>
</dbReference>
<feature type="transmembrane region" description="Helical" evidence="8">
    <location>
        <begin position="262"/>
        <end position="281"/>
    </location>
</feature>
<evidence type="ECO:0000256" key="4">
    <source>
        <dbReference type="ARBA" id="ARBA00022824"/>
    </source>
</evidence>
<feature type="transmembrane region" description="Helical" evidence="8">
    <location>
        <begin position="210"/>
        <end position="229"/>
    </location>
</feature>
<evidence type="ECO:0000256" key="8">
    <source>
        <dbReference type="SAM" id="Phobius"/>
    </source>
</evidence>
<dbReference type="AlphaFoldDB" id="A0AAU9KC54"/>
<gene>
    <name evidence="10" type="ORF">BSTOLATCC_MIC65389</name>
</gene>
<organism evidence="10 11">
    <name type="scientific">Blepharisma stoltei</name>
    <dbReference type="NCBI Taxonomy" id="1481888"/>
    <lineage>
        <taxon>Eukaryota</taxon>
        <taxon>Sar</taxon>
        <taxon>Alveolata</taxon>
        <taxon>Ciliophora</taxon>
        <taxon>Postciliodesmatophora</taxon>
        <taxon>Heterotrichea</taxon>
        <taxon>Heterotrichida</taxon>
        <taxon>Blepharismidae</taxon>
        <taxon>Blepharisma</taxon>
    </lineage>
</organism>
<feature type="transmembrane region" description="Helical" evidence="8">
    <location>
        <begin position="322"/>
        <end position="348"/>
    </location>
</feature>
<dbReference type="GO" id="GO:0005789">
    <property type="term" value="C:endoplasmic reticulum membrane"/>
    <property type="evidence" value="ECO:0007669"/>
    <property type="project" value="UniProtKB-SubCell"/>
</dbReference>
<name>A0AAU9KC54_9CILI</name>
<dbReference type="PANTHER" id="PTHR14969:SF28">
    <property type="entry name" value="DIHYDROSPHINGOSINE 1-PHOSPHATE PHOSPHATASE LCB3-RELATED"/>
    <property type="match status" value="1"/>
</dbReference>
<feature type="transmembrane region" description="Helical" evidence="8">
    <location>
        <begin position="81"/>
        <end position="103"/>
    </location>
</feature>
<comment type="similarity">
    <text evidence="7">Belongs to the type 2 lipid phosphate phosphatase family.</text>
</comment>
<feature type="transmembrane region" description="Helical" evidence="8">
    <location>
        <begin position="52"/>
        <end position="74"/>
    </location>
</feature>
<dbReference type="InterPro" id="IPR000326">
    <property type="entry name" value="PAP2/HPO"/>
</dbReference>
<dbReference type="GO" id="GO:0042392">
    <property type="term" value="F:sphingosine-1-phosphate phosphatase activity"/>
    <property type="evidence" value="ECO:0007669"/>
    <property type="project" value="TreeGrafter"/>
</dbReference>
<feature type="transmembrane region" description="Helical" evidence="8">
    <location>
        <begin position="293"/>
        <end position="316"/>
    </location>
</feature>
<feature type="transmembrane region" description="Helical" evidence="8">
    <location>
        <begin position="152"/>
        <end position="170"/>
    </location>
</feature>
<comment type="subcellular location">
    <subcellularLocation>
        <location evidence="1">Endoplasmic reticulum membrane</location>
        <topology evidence="1">Multi-pass membrane protein</topology>
    </subcellularLocation>
</comment>
<evidence type="ECO:0000256" key="6">
    <source>
        <dbReference type="ARBA" id="ARBA00023136"/>
    </source>
</evidence>
<keyword evidence="6 8" id="KW-0472">Membrane</keyword>
<dbReference type="Gene3D" id="1.20.144.10">
    <property type="entry name" value="Phosphatidic acid phosphatase type 2/haloperoxidase"/>
    <property type="match status" value="1"/>
</dbReference>
<feature type="transmembrane region" description="Helical" evidence="8">
    <location>
        <begin position="123"/>
        <end position="145"/>
    </location>
</feature>
<protein>
    <recommendedName>
        <fullName evidence="9">Phosphatidic acid phosphatase type 2/haloperoxidase domain-containing protein</fullName>
    </recommendedName>
</protein>
<feature type="domain" description="Phosphatidic acid phosphatase type 2/haloperoxidase" evidence="9">
    <location>
        <begin position="80"/>
        <end position="195"/>
    </location>
</feature>
<reference evidence="10" key="1">
    <citation type="submission" date="2021-09" db="EMBL/GenBank/DDBJ databases">
        <authorList>
            <consortium name="AG Swart"/>
            <person name="Singh M."/>
            <person name="Singh A."/>
            <person name="Seah K."/>
            <person name="Emmerich C."/>
        </authorList>
    </citation>
    <scope>NUCLEOTIDE SEQUENCE</scope>
    <source>
        <strain evidence="10">ATCC30299</strain>
    </source>
</reference>
<dbReference type="Pfam" id="PF01569">
    <property type="entry name" value="PAP2"/>
    <property type="match status" value="1"/>
</dbReference>
<sequence>MELNPNTLNIIIASIFALICTCLQIAIQEQLEDSSADYIEWLQTDRTSFSEFIFKSFGFITQLVYVGTGVILFLSFDRHLGFLTLSFGLIGAASSTLLKLMYAQPRPYWKYSHIAGLDCATDWGTPSGHALSAGCVLFYIGPIWINSSKRKLWKVCVIIFAVFITGFNRNYLGAHFYSQVVLGYSYSLLFISIMAYPYIYEKLRKISKEVVYFTHGLAGVMFLTASLLYCFRKPYWDEEWGRNYSEKCGGKLHDGKPMISDFTQTSYICIVAGLSLGYFKLEIKGLPKFNIKNLAISLGIAGTCAGIILGCVFLFSLFLDGIFLAFAVGLTGYFGGFSLGNVVPLLIYRLLGVKIDKGEFGFKFREIDEVDLPRVGYKP</sequence>
<comment type="caution">
    <text evidence="10">The sequence shown here is derived from an EMBL/GenBank/DDBJ whole genome shotgun (WGS) entry which is preliminary data.</text>
</comment>
<dbReference type="Proteomes" id="UP001162131">
    <property type="component" value="Unassembled WGS sequence"/>
</dbReference>
<evidence type="ECO:0000259" key="9">
    <source>
        <dbReference type="SMART" id="SM00014"/>
    </source>
</evidence>
<dbReference type="InterPro" id="IPR036938">
    <property type="entry name" value="PAP2/HPO_sf"/>
</dbReference>
<keyword evidence="2 8" id="KW-0812">Transmembrane</keyword>
<evidence type="ECO:0000313" key="11">
    <source>
        <dbReference type="Proteomes" id="UP001162131"/>
    </source>
</evidence>
<keyword evidence="3" id="KW-0378">Hydrolase</keyword>
<dbReference type="PANTHER" id="PTHR14969">
    <property type="entry name" value="SPHINGOSINE-1-PHOSPHATE PHOSPHOHYDROLASE"/>
    <property type="match status" value="1"/>
</dbReference>
<evidence type="ECO:0000256" key="7">
    <source>
        <dbReference type="ARBA" id="ARBA00038324"/>
    </source>
</evidence>
<keyword evidence="4" id="KW-0256">Endoplasmic reticulum</keyword>
<evidence type="ECO:0000256" key="3">
    <source>
        <dbReference type="ARBA" id="ARBA00022801"/>
    </source>
</evidence>
<keyword evidence="5 8" id="KW-1133">Transmembrane helix</keyword>
<accession>A0AAU9KC54</accession>
<evidence type="ECO:0000256" key="1">
    <source>
        <dbReference type="ARBA" id="ARBA00004477"/>
    </source>
</evidence>
<evidence type="ECO:0000313" key="10">
    <source>
        <dbReference type="EMBL" id="CAG9336084.1"/>
    </source>
</evidence>
<dbReference type="SUPFAM" id="SSF48317">
    <property type="entry name" value="Acid phosphatase/Vanadium-dependent haloperoxidase"/>
    <property type="match status" value="1"/>
</dbReference>
<dbReference type="SMART" id="SM00014">
    <property type="entry name" value="acidPPc"/>
    <property type="match status" value="1"/>
</dbReference>
<feature type="transmembrane region" description="Helical" evidence="8">
    <location>
        <begin position="7"/>
        <end position="27"/>
    </location>
</feature>
<evidence type="ECO:0000256" key="5">
    <source>
        <dbReference type="ARBA" id="ARBA00022989"/>
    </source>
</evidence>
<keyword evidence="11" id="KW-1185">Reference proteome</keyword>
<feature type="transmembrane region" description="Helical" evidence="8">
    <location>
        <begin position="176"/>
        <end position="198"/>
    </location>
</feature>
<proteinExistence type="inferred from homology"/>